<dbReference type="SUPFAM" id="SSF118290">
    <property type="entry name" value="WRKY DNA-binding domain"/>
    <property type="match status" value="1"/>
</dbReference>
<feature type="region of interest" description="Disordered" evidence="6">
    <location>
        <begin position="1"/>
        <end position="24"/>
    </location>
</feature>
<dbReference type="Gene3D" id="2.20.25.80">
    <property type="entry name" value="WRKY domain"/>
    <property type="match status" value="1"/>
</dbReference>
<dbReference type="InterPro" id="IPR044810">
    <property type="entry name" value="WRKY_plant"/>
</dbReference>
<dbReference type="PROSITE" id="PS50811">
    <property type="entry name" value="WRKY"/>
    <property type="match status" value="1"/>
</dbReference>
<dbReference type="SMART" id="SM00774">
    <property type="entry name" value="WRKY"/>
    <property type="match status" value="1"/>
</dbReference>
<evidence type="ECO:0000256" key="4">
    <source>
        <dbReference type="ARBA" id="ARBA00023163"/>
    </source>
</evidence>
<accession>A0A8S2ATA6</accession>
<evidence type="ECO:0000313" key="8">
    <source>
        <dbReference type="EMBL" id="CAE6200405.1"/>
    </source>
</evidence>
<keyword evidence="9" id="KW-1185">Reference proteome</keyword>
<evidence type="ECO:0000256" key="3">
    <source>
        <dbReference type="ARBA" id="ARBA00023125"/>
    </source>
</evidence>
<evidence type="ECO:0000256" key="1">
    <source>
        <dbReference type="ARBA" id="ARBA00004123"/>
    </source>
</evidence>
<dbReference type="GO" id="GO:0005634">
    <property type="term" value="C:nucleus"/>
    <property type="evidence" value="ECO:0007669"/>
    <property type="project" value="UniProtKB-SubCell"/>
</dbReference>
<dbReference type="EMBL" id="LR999457">
    <property type="protein sequence ID" value="CAE6200405.1"/>
    <property type="molecule type" value="Genomic_DNA"/>
</dbReference>
<organism evidence="8 9">
    <name type="scientific">Arabidopsis arenosa</name>
    <name type="common">Sand rock-cress</name>
    <name type="synonym">Cardaminopsis arenosa</name>
    <dbReference type="NCBI Taxonomy" id="38785"/>
    <lineage>
        <taxon>Eukaryota</taxon>
        <taxon>Viridiplantae</taxon>
        <taxon>Streptophyta</taxon>
        <taxon>Embryophyta</taxon>
        <taxon>Tracheophyta</taxon>
        <taxon>Spermatophyta</taxon>
        <taxon>Magnoliopsida</taxon>
        <taxon>eudicotyledons</taxon>
        <taxon>Gunneridae</taxon>
        <taxon>Pentapetalae</taxon>
        <taxon>rosids</taxon>
        <taxon>malvids</taxon>
        <taxon>Brassicales</taxon>
        <taxon>Brassicaceae</taxon>
        <taxon>Camelineae</taxon>
        <taxon>Arabidopsis</taxon>
    </lineage>
</organism>
<protein>
    <recommendedName>
        <fullName evidence="7">WRKY domain-containing protein</fullName>
    </recommendedName>
</protein>
<evidence type="ECO:0000256" key="2">
    <source>
        <dbReference type="ARBA" id="ARBA00023015"/>
    </source>
</evidence>
<dbReference type="GO" id="GO:0043565">
    <property type="term" value="F:sequence-specific DNA binding"/>
    <property type="evidence" value="ECO:0007669"/>
    <property type="project" value="InterPro"/>
</dbReference>
<dbReference type="PANTHER" id="PTHR31221">
    <property type="entry name" value="WRKY TRANSCRIPTION FACTOR PROTEIN 1-RELATED"/>
    <property type="match status" value="1"/>
</dbReference>
<evidence type="ECO:0000256" key="6">
    <source>
        <dbReference type="SAM" id="MobiDB-lite"/>
    </source>
</evidence>
<feature type="domain" description="WRKY" evidence="7">
    <location>
        <begin position="86"/>
        <end position="121"/>
    </location>
</feature>
<name>A0A8S2ATA6_ARAAE</name>
<sequence>MEASDAVTDNVEAGPTTGTGTKNCDSKKIINEVCQSEQHQEEILKSTDCKELQTVPDVEVSEKALTSLESTGLSWQSGSEGNNPFIRENVMQDGYNWRIYGQKLVKGNELTRSYYKCTQPN</sequence>
<reference evidence="8" key="1">
    <citation type="submission" date="2021-01" db="EMBL/GenBank/DDBJ databases">
        <authorList>
            <person name="Bezrukov I."/>
        </authorList>
    </citation>
    <scope>NUCLEOTIDE SEQUENCE</scope>
</reference>
<keyword evidence="3" id="KW-0238">DNA-binding</keyword>
<dbReference type="InterPro" id="IPR003657">
    <property type="entry name" value="WRKY_dom"/>
</dbReference>
<evidence type="ECO:0000256" key="5">
    <source>
        <dbReference type="ARBA" id="ARBA00023242"/>
    </source>
</evidence>
<gene>
    <name evidence="8" type="ORF">AARE701A_LOCUS19696</name>
</gene>
<keyword evidence="5" id="KW-0539">Nucleus</keyword>
<evidence type="ECO:0000313" key="9">
    <source>
        <dbReference type="Proteomes" id="UP000682877"/>
    </source>
</evidence>
<keyword evidence="4" id="KW-0804">Transcription</keyword>
<dbReference type="AlphaFoldDB" id="A0A8S2ATA6"/>
<keyword evidence="2" id="KW-0805">Transcription regulation</keyword>
<dbReference type="Pfam" id="PF03106">
    <property type="entry name" value="WRKY"/>
    <property type="match status" value="1"/>
</dbReference>
<dbReference type="Proteomes" id="UP000682877">
    <property type="component" value="Chromosome 7"/>
</dbReference>
<dbReference type="PANTHER" id="PTHR31221:SF193">
    <property type="entry name" value="WRKY TRANSCRIPTION FACTOR PROTEIN 1-RELATED"/>
    <property type="match status" value="1"/>
</dbReference>
<dbReference type="InterPro" id="IPR036576">
    <property type="entry name" value="WRKY_dom_sf"/>
</dbReference>
<proteinExistence type="predicted"/>
<evidence type="ECO:0000259" key="7">
    <source>
        <dbReference type="PROSITE" id="PS50811"/>
    </source>
</evidence>
<comment type="subcellular location">
    <subcellularLocation>
        <location evidence="1">Nucleus</location>
    </subcellularLocation>
</comment>
<dbReference type="GO" id="GO:0003700">
    <property type="term" value="F:DNA-binding transcription factor activity"/>
    <property type="evidence" value="ECO:0007669"/>
    <property type="project" value="InterPro"/>
</dbReference>